<keyword evidence="2" id="KW-0812">Transmembrane</keyword>
<evidence type="ECO:0000256" key="2">
    <source>
        <dbReference type="SAM" id="Phobius"/>
    </source>
</evidence>
<evidence type="ECO:0000313" key="5">
    <source>
        <dbReference type="Proteomes" id="UP000320386"/>
    </source>
</evidence>
<evidence type="ECO:0000256" key="1">
    <source>
        <dbReference type="SAM" id="MobiDB-lite"/>
    </source>
</evidence>
<sequence precursor="true">MRSISTLAAVACMAAPTLAASSYTTDFENFSLGSDTTGSNPLITDPAAGSNNWRGNGSSGLADNGVPGSQYDGEIADTGTSSGKAYRLSNAKVSGNYDTTHASTPTVDAVGETGTIGTPGTFSFSFDFRSVLDTVQEGLSIDVTPFQAGTASRQGILRFTDDGTDGLSVGWWEVDNGSFNFIQLATGLARDAWHSVEVDMTFIDGLANDLVSIDLNGSVTSTTTWETYSGYNSPVAIDSVIFRVVNPVDFSSNTGGVAALDDGGLYFDNLSVSAAPAVVPTPAAFGAGMIGLLAVATRRGR</sequence>
<feature type="transmembrane region" description="Helical" evidence="2">
    <location>
        <begin position="277"/>
        <end position="296"/>
    </location>
</feature>
<dbReference type="AlphaFoldDB" id="A0A518C116"/>
<feature type="compositionally biased region" description="Low complexity" evidence="1">
    <location>
        <begin position="49"/>
        <end position="60"/>
    </location>
</feature>
<name>A0A518C116_9BACT</name>
<keyword evidence="2" id="KW-1133">Transmembrane helix</keyword>
<feature type="region of interest" description="Disordered" evidence="1">
    <location>
        <begin position="34"/>
        <end position="65"/>
    </location>
</feature>
<dbReference type="Proteomes" id="UP000320386">
    <property type="component" value="Chromosome"/>
</dbReference>
<dbReference type="KEGG" id="mcad:Pan265_27600"/>
<protein>
    <recommendedName>
        <fullName evidence="6">PEP-CTERM sorting domain-containing protein</fullName>
    </recommendedName>
</protein>
<evidence type="ECO:0000256" key="3">
    <source>
        <dbReference type="SAM" id="SignalP"/>
    </source>
</evidence>
<dbReference type="RefSeq" id="WP_145447034.1">
    <property type="nucleotide sequence ID" value="NZ_CP036280.1"/>
</dbReference>
<reference evidence="4 5" key="1">
    <citation type="submission" date="2019-02" db="EMBL/GenBank/DDBJ databases">
        <title>Deep-cultivation of Planctomycetes and their phenomic and genomic characterization uncovers novel biology.</title>
        <authorList>
            <person name="Wiegand S."/>
            <person name="Jogler M."/>
            <person name="Boedeker C."/>
            <person name="Pinto D."/>
            <person name="Vollmers J."/>
            <person name="Rivas-Marin E."/>
            <person name="Kohn T."/>
            <person name="Peeters S.H."/>
            <person name="Heuer A."/>
            <person name="Rast P."/>
            <person name="Oberbeckmann S."/>
            <person name="Bunk B."/>
            <person name="Jeske O."/>
            <person name="Meyerdierks A."/>
            <person name="Storesund J.E."/>
            <person name="Kallscheuer N."/>
            <person name="Luecker S."/>
            <person name="Lage O.M."/>
            <person name="Pohl T."/>
            <person name="Merkel B.J."/>
            <person name="Hornburger P."/>
            <person name="Mueller R.-W."/>
            <person name="Bruemmer F."/>
            <person name="Labrenz M."/>
            <person name="Spormann A.M."/>
            <person name="Op den Camp H."/>
            <person name="Overmann J."/>
            <person name="Amann R."/>
            <person name="Jetten M.S.M."/>
            <person name="Mascher T."/>
            <person name="Medema M.H."/>
            <person name="Devos D.P."/>
            <person name="Kaster A.-K."/>
            <person name="Ovreas L."/>
            <person name="Rohde M."/>
            <person name="Galperin M.Y."/>
            <person name="Jogler C."/>
        </authorList>
    </citation>
    <scope>NUCLEOTIDE SEQUENCE [LARGE SCALE GENOMIC DNA]</scope>
    <source>
        <strain evidence="4 5">Pan265</strain>
    </source>
</reference>
<keyword evidence="5" id="KW-1185">Reference proteome</keyword>
<accession>A0A518C116</accession>
<gene>
    <name evidence="4" type="ORF">Pan265_27600</name>
</gene>
<dbReference type="EMBL" id="CP036280">
    <property type="protein sequence ID" value="QDU72884.1"/>
    <property type="molecule type" value="Genomic_DNA"/>
</dbReference>
<organism evidence="4 5">
    <name type="scientific">Mucisphaera calidilacus</name>
    <dbReference type="NCBI Taxonomy" id="2527982"/>
    <lineage>
        <taxon>Bacteria</taxon>
        <taxon>Pseudomonadati</taxon>
        <taxon>Planctomycetota</taxon>
        <taxon>Phycisphaerae</taxon>
        <taxon>Phycisphaerales</taxon>
        <taxon>Phycisphaeraceae</taxon>
        <taxon>Mucisphaera</taxon>
    </lineage>
</organism>
<evidence type="ECO:0008006" key="6">
    <source>
        <dbReference type="Google" id="ProtNLM"/>
    </source>
</evidence>
<keyword evidence="3" id="KW-0732">Signal</keyword>
<feature type="signal peptide" evidence="3">
    <location>
        <begin position="1"/>
        <end position="19"/>
    </location>
</feature>
<feature type="chain" id="PRO_5022022817" description="PEP-CTERM sorting domain-containing protein" evidence="3">
    <location>
        <begin position="20"/>
        <end position="301"/>
    </location>
</feature>
<proteinExistence type="predicted"/>
<evidence type="ECO:0000313" key="4">
    <source>
        <dbReference type="EMBL" id="QDU72884.1"/>
    </source>
</evidence>
<keyword evidence="2" id="KW-0472">Membrane</keyword>